<dbReference type="OrthoDB" id="2909885at2759"/>
<reference evidence="2 3" key="1">
    <citation type="submission" date="2014-04" db="EMBL/GenBank/DDBJ databases">
        <authorList>
            <consortium name="DOE Joint Genome Institute"/>
            <person name="Kuo A."/>
            <person name="Gay G."/>
            <person name="Dore J."/>
            <person name="Kohler A."/>
            <person name="Nagy L.G."/>
            <person name="Floudas D."/>
            <person name="Copeland A."/>
            <person name="Barry K.W."/>
            <person name="Cichocki N."/>
            <person name="Veneault-Fourrey C."/>
            <person name="LaButti K."/>
            <person name="Lindquist E.A."/>
            <person name="Lipzen A."/>
            <person name="Lundell T."/>
            <person name="Morin E."/>
            <person name="Murat C."/>
            <person name="Sun H."/>
            <person name="Tunlid A."/>
            <person name="Henrissat B."/>
            <person name="Grigoriev I.V."/>
            <person name="Hibbett D.S."/>
            <person name="Martin F."/>
            <person name="Nordberg H.P."/>
            <person name="Cantor M.N."/>
            <person name="Hua S.X."/>
        </authorList>
    </citation>
    <scope>NUCLEOTIDE SEQUENCE [LARGE SCALE GENOMIC DNA]</scope>
    <source>
        <strain evidence="3">h7</strain>
    </source>
</reference>
<dbReference type="EMBL" id="KN831794">
    <property type="protein sequence ID" value="KIM37924.1"/>
    <property type="molecule type" value="Genomic_DNA"/>
</dbReference>
<feature type="signal peptide" evidence="1">
    <location>
        <begin position="1"/>
        <end position="20"/>
    </location>
</feature>
<organism evidence="2 3">
    <name type="scientific">Hebeloma cylindrosporum</name>
    <dbReference type="NCBI Taxonomy" id="76867"/>
    <lineage>
        <taxon>Eukaryota</taxon>
        <taxon>Fungi</taxon>
        <taxon>Dikarya</taxon>
        <taxon>Basidiomycota</taxon>
        <taxon>Agaricomycotina</taxon>
        <taxon>Agaricomycetes</taxon>
        <taxon>Agaricomycetidae</taxon>
        <taxon>Agaricales</taxon>
        <taxon>Agaricineae</taxon>
        <taxon>Hymenogastraceae</taxon>
        <taxon>Hebeloma</taxon>
    </lineage>
</organism>
<evidence type="ECO:0000313" key="3">
    <source>
        <dbReference type="Proteomes" id="UP000053424"/>
    </source>
</evidence>
<dbReference type="SUPFAM" id="SSF52309">
    <property type="entry name" value="N-(deoxy)ribosyltransferase-like"/>
    <property type="match status" value="1"/>
</dbReference>
<feature type="chain" id="PRO_5002161993" evidence="1">
    <location>
        <begin position="21"/>
        <end position="179"/>
    </location>
</feature>
<proteinExistence type="predicted"/>
<gene>
    <name evidence="2" type="ORF">M413DRAFT_30576</name>
</gene>
<reference evidence="3" key="2">
    <citation type="submission" date="2015-01" db="EMBL/GenBank/DDBJ databases">
        <title>Evolutionary Origins and Diversification of the Mycorrhizal Mutualists.</title>
        <authorList>
            <consortium name="DOE Joint Genome Institute"/>
            <consortium name="Mycorrhizal Genomics Consortium"/>
            <person name="Kohler A."/>
            <person name="Kuo A."/>
            <person name="Nagy L.G."/>
            <person name="Floudas D."/>
            <person name="Copeland A."/>
            <person name="Barry K.W."/>
            <person name="Cichocki N."/>
            <person name="Veneault-Fourrey C."/>
            <person name="LaButti K."/>
            <person name="Lindquist E.A."/>
            <person name="Lipzen A."/>
            <person name="Lundell T."/>
            <person name="Morin E."/>
            <person name="Murat C."/>
            <person name="Riley R."/>
            <person name="Ohm R."/>
            <person name="Sun H."/>
            <person name="Tunlid A."/>
            <person name="Henrissat B."/>
            <person name="Grigoriev I.V."/>
            <person name="Hibbett D.S."/>
            <person name="Martin F."/>
        </authorList>
    </citation>
    <scope>NUCLEOTIDE SEQUENCE [LARGE SCALE GENOMIC DNA]</scope>
    <source>
        <strain evidence="3">h7</strain>
    </source>
</reference>
<name>A0A0C3C0X1_HEBCY</name>
<evidence type="ECO:0000256" key="1">
    <source>
        <dbReference type="SAM" id="SignalP"/>
    </source>
</evidence>
<keyword evidence="3" id="KW-1185">Reference proteome</keyword>
<accession>A0A0C3C0X1</accession>
<evidence type="ECO:0000313" key="2">
    <source>
        <dbReference type="EMBL" id="KIM37924.1"/>
    </source>
</evidence>
<dbReference type="Proteomes" id="UP000053424">
    <property type="component" value="Unassembled WGS sequence"/>
</dbReference>
<sequence>MFISKVFVLLFALLVGSALAAPVRIERSLGEPQLSTRGIGQMAQAAGVAIKIKKNLKPTKGKSVFWSGSRPSKNGPVSVEKDAERYAKAKGKEVLAPTLQKQGINIPAQKDSPYSYKLWKYASKVYAQRTSGSAHAVLGSTRRPGNIYDTIEKPELMKNKKVTKLTEHNAETGKKTVVK</sequence>
<dbReference type="AlphaFoldDB" id="A0A0C3C0X1"/>
<keyword evidence="1" id="KW-0732">Signal</keyword>
<dbReference type="HOGENOM" id="CLU_095025_0_0_1"/>
<protein>
    <submittedName>
        <fullName evidence="2">Uncharacterized protein</fullName>
    </submittedName>
</protein>